<proteinExistence type="predicted"/>
<reference evidence="1 2" key="1">
    <citation type="submission" date="2017-04" db="EMBL/GenBank/DDBJ databases">
        <authorList>
            <person name="Afonso C.L."/>
            <person name="Miller P.J."/>
            <person name="Scott M.A."/>
            <person name="Spackman E."/>
            <person name="Goraichik I."/>
            <person name="Dimitrov K.M."/>
            <person name="Suarez D.L."/>
            <person name="Swayne D.E."/>
        </authorList>
    </citation>
    <scope>NUCLEOTIDE SEQUENCE [LARGE SCALE GENOMIC DNA]</scope>
    <source>
        <strain evidence="1 2">B5P</strain>
    </source>
</reference>
<sequence length="153" mass="17184">MQAPDYDAFFASYVDFYNAALADKPVIRDLRACYAEYLVSASGQAVMGGENGDDYEKVLEKGFGFYRAIGVVEMWLRGVEAREIFAGHDEARVSFTAQMRRKDGSEFPLDFEVVYFLQRRDSGPKIFAFLSEDEMELFRSLGLVDGEGKPVGA</sequence>
<evidence type="ECO:0008006" key="3">
    <source>
        <dbReference type="Google" id="ProtNLM"/>
    </source>
</evidence>
<dbReference type="EMBL" id="FXBL01000004">
    <property type="protein sequence ID" value="SMH50034.1"/>
    <property type="molecule type" value="Genomic_DNA"/>
</dbReference>
<dbReference type="AlphaFoldDB" id="A0A1X7PGU7"/>
<gene>
    <name evidence="1" type="ORF">SAMN02982922_4058</name>
</gene>
<dbReference type="OrthoDB" id="667202at2"/>
<dbReference type="Proteomes" id="UP000193083">
    <property type="component" value="Unassembled WGS sequence"/>
</dbReference>
<accession>A0A1X7PGU7</accession>
<evidence type="ECO:0000313" key="1">
    <source>
        <dbReference type="EMBL" id="SMH50034.1"/>
    </source>
</evidence>
<protein>
    <recommendedName>
        <fullName evidence="3">SnoaL-like domain-containing protein</fullName>
    </recommendedName>
</protein>
<dbReference type="RefSeq" id="WP_085465792.1">
    <property type="nucleotide sequence ID" value="NZ_FXBL01000004.1"/>
</dbReference>
<name>A0A1X7PGU7_9HYPH</name>
<evidence type="ECO:0000313" key="2">
    <source>
        <dbReference type="Proteomes" id="UP000193083"/>
    </source>
</evidence>
<keyword evidence="2" id="KW-1185">Reference proteome</keyword>
<organism evidence="1 2">
    <name type="scientific">Mesorhizobium australicum</name>
    <dbReference type="NCBI Taxonomy" id="536018"/>
    <lineage>
        <taxon>Bacteria</taxon>
        <taxon>Pseudomonadati</taxon>
        <taxon>Pseudomonadota</taxon>
        <taxon>Alphaproteobacteria</taxon>
        <taxon>Hyphomicrobiales</taxon>
        <taxon>Phyllobacteriaceae</taxon>
        <taxon>Mesorhizobium</taxon>
    </lineage>
</organism>